<dbReference type="EMBL" id="JAATVY010000005">
    <property type="protein sequence ID" value="NJC70256.1"/>
    <property type="molecule type" value="Genomic_DNA"/>
</dbReference>
<dbReference type="SUPFAM" id="SSF81301">
    <property type="entry name" value="Nucleotidyltransferase"/>
    <property type="match status" value="1"/>
</dbReference>
<accession>A0ABX0XWP9</accession>
<comment type="caution">
    <text evidence="1">The sequence shown here is derived from an EMBL/GenBank/DDBJ whole genome shotgun (WGS) entry which is preliminary data.</text>
</comment>
<evidence type="ECO:0000313" key="1">
    <source>
        <dbReference type="EMBL" id="NJC70256.1"/>
    </source>
</evidence>
<reference evidence="1 2" key="1">
    <citation type="submission" date="2020-03" db="EMBL/GenBank/DDBJ databases">
        <title>WGS of the type strain of Planosporangium spp.</title>
        <authorList>
            <person name="Thawai C."/>
        </authorList>
    </citation>
    <scope>NUCLEOTIDE SEQUENCE [LARGE SCALE GENOMIC DNA]</scope>
    <source>
        <strain evidence="1 2">TBRC 5610</strain>
    </source>
</reference>
<dbReference type="PANTHER" id="PTHR34822">
    <property type="entry name" value="GRPB DOMAIN PROTEIN (AFU_ORTHOLOGUE AFUA_1G01530)"/>
    <property type="match status" value="1"/>
</dbReference>
<dbReference type="InterPro" id="IPR007344">
    <property type="entry name" value="GrpB/CoaE"/>
</dbReference>
<keyword evidence="2" id="KW-1185">Reference proteome</keyword>
<organism evidence="1 2">
    <name type="scientific">Planosporangium thailandense</name>
    <dbReference type="NCBI Taxonomy" id="765197"/>
    <lineage>
        <taxon>Bacteria</taxon>
        <taxon>Bacillati</taxon>
        <taxon>Actinomycetota</taxon>
        <taxon>Actinomycetes</taxon>
        <taxon>Micromonosporales</taxon>
        <taxon>Micromonosporaceae</taxon>
        <taxon>Planosporangium</taxon>
    </lineage>
</organism>
<dbReference type="RefSeq" id="WP_167925137.1">
    <property type="nucleotide sequence ID" value="NZ_JAATVY010000005.1"/>
</dbReference>
<dbReference type="Pfam" id="PF04229">
    <property type="entry name" value="GrpB"/>
    <property type="match status" value="1"/>
</dbReference>
<evidence type="ECO:0000313" key="2">
    <source>
        <dbReference type="Proteomes" id="UP000722989"/>
    </source>
</evidence>
<dbReference type="PANTHER" id="PTHR34822:SF1">
    <property type="entry name" value="GRPB FAMILY PROTEIN"/>
    <property type="match status" value="1"/>
</dbReference>
<dbReference type="Gene3D" id="3.30.460.10">
    <property type="entry name" value="Beta Polymerase, domain 2"/>
    <property type="match status" value="1"/>
</dbReference>
<proteinExistence type="predicted"/>
<dbReference type="InterPro" id="IPR043519">
    <property type="entry name" value="NT_sf"/>
</dbReference>
<name>A0ABX0XWP9_9ACTN</name>
<gene>
    <name evidence="1" type="ORF">HC031_11115</name>
</gene>
<sequence length="187" mass="21119">MKSEDEIRQATVGAVQPLTGPIEIRDYDPEWPRMFAREAERIRAALGGRVSALEHAGSTAVPGLPAKPRIDMVLVVADSADEPAYVPDLVAAGYHLQIREPDWYEHRMLKGPDIDVNLHVFSDGCPEVARMLLFRDWLRTCAEDRELYASTKRRLAERNWTYVQQYADAKTEVVEEILARAQAGTRS</sequence>
<dbReference type="Proteomes" id="UP000722989">
    <property type="component" value="Unassembled WGS sequence"/>
</dbReference>
<protein>
    <submittedName>
        <fullName evidence="1">GrpB family protein</fullName>
    </submittedName>
</protein>